<feature type="chain" id="PRO_5028055531" evidence="4">
    <location>
        <begin position="19"/>
        <end position="441"/>
    </location>
</feature>
<dbReference type="KEGG" id="bbel:109479476"/>
<dbReference type="RefSeq" id="XP_019637000.1">
    <property type="nucleotide sequence ID" value="XM_019781441.1"/>
</dbReference>
<evidence type="ECO:0000256" key="1">
    <source>
        <dbReference type="ARBA" id="ARBA00022690"/>
    </source>
</evidence>
<evidence type="ECO:0000256" key="3">
    <source>
        <dbReference type="ARBA" id="ARBA00023157"/>
    </source>
</evidence>
<dbReference type="InterPro" id="IPR050653">
    <property type="entry name" value="Prot_Inhib_GrowthFact_Antg"/>
</dbReference>
<dbReference type="GeneID" id="109479476"/>
<dbReference type="Pfam" id="PF07648">
    <property type="entry name" value="Kazal_2"/>
    <property type="match status" value="3"/>
</dbReference>
<evidence type="ECO:0000256" key="2">
    <source>
        <dbReference type="ARBA" id="ARBA00022900"/>
    </source>
</evidence>
<name>A0A6P4Z6A6_BRABE</name>
<dbReference type="GO" id="GO:0005576">
    <property type="term" value="C:extracellular region"/>
    <property type="evidence" value="ECO:0007669"/>
    <property type="project" value="TreeGrafter"/>
</dbReference>
<dbReference type="CDD" id="cd00104">
    <property type="entry name" value="KAZAL_FS"/>
    <property type="match status" value="5"/>
</dbReference>
<keyword evidence="1" id="KW-0646">Protease inhibitor</keyword>
<proteinExistence type="predicted"/>
<feature type="domain" description="Kazal-like" evidence="5">
    <location>
        <begin position="96"/>
        <end position="155"/>
    </location>
</feature>
<keyword evidence="3" id="KW-1015">Disulfide bond</keyword>
<gene>
    <name evidence="7" type="primary">LOC109479476</name>
</gene>
<keyword evidence="4" id="KW-0732">Signal</keyword>
<organism evidence="6 7">
    <name type="scientific">Branchiostoma belcheri</name>
    <name type="common">Amphioxus</name>
    <dbReference type="NCBI Taxonomy" id="7741"/>
    <lineage>
        <taxon>Eukaryota</taxon>
        <taxon>Metazoa</taxon>
        <taxon>Chordata</taxon>
        <taxon>Cephalochordata</taxon>
        <taxon>Leptocardii</taxon>
        <taxon>Amphioxiformes</taxon>
        <taxon>Branchiostomatidae</taxon>
        <taxon>Branchiostoma</taxon>
    </lineage>
</organism>
<feature type="domain" description="Kazal-like" evidence="5">
    <location>
        <begin position="27"/>
        <end position="88"/>
    </location>
</feature>
<dbReference type="GO" id="GO:0030154">
    <property type="term" value="P:cell differentiation"/>
    <property type="evidence" value="ECO:0007669"/>
    <property type="project" value="TreeGrafter"/>
</dbReference>
<feature type="domain" description="Kazal-like" evidence="5">
    <location>
        <begin position="162"/>
        <end position="221"/>
    </location>
</feature>
<feature type="domain" description="Kazal-like" evidence="5">
    <location>
        <begin position="372"/>
        <end position="430"/>
    </location>
</feature>
<evidence type="ECO:0000313" key="7">
    <source>
        <dbReference type="RefSeq" id="XP_019637000.1"/>
    </source>
</evidence>
<keyword evidence="6" id="KW-1185">Reference proteome</keyword>
<protein>
    <submittedName>
        <fullName evidence="7">Agrin-like</fullName>
    </submittedName>
</protein>
<dbReference type="SUPFAM" id="SSF100895">
    <property type="entry name" value="Kazal-type serine protease inhibitors"/>
    <property type="match status" value="5"/>
</dbReference>
<evidence type="ECO:0000313" key="6">
    <source>
        <dbReference type="Proteomes" id="UP000515135"/>
    </source>
</evidence>
<dbReference type="Pfam" id="PF00050">
    <property type="entry name" value="Kazal_1"/>
    <property type="match status" value="2"/>
</dbReference>
<dbReference type="PANTHER" id="PTHR10913">
    <property type="entry name" value="FOLLISTATIN-RELATED"/>
    <property type="match status" value="1"/>
</dbReference>
<sequence length="441" mass="47810">MAIMQMVFVTILIAGCQAKSLVARQGGGNPHNCPEHCPFNIEPVCGSNGVTYDNPCLLEAAACQDATLYSDQWNYKPLTLAHYAPCGTQNRKRQFNPGTEHCNTHCNDHYAPVCGSNGQTYTNRCFLELDACQFSAQHPESHHTITVAYDGACNGVPEKRKRQFDGDCPMFCPEYYSPVCGSNGQIYDNICFLESAACIFSAQHPNSHHTITVADDGNCHNGALIHDSAAIQDGVIQDGIIHDGVIHDGIIHDGVIQDGVIQDGAPIHDGIVHDRAIMAYSQALILVFLAAGCQAKSLVARQGLLDPYGCLMACPLVFDPVCGSDGITYSSPCHLDEASCQLAEHFANRPEYKPLTMVSEAPCTRDAQDRKRQFDNDCPMFCPEYYSPVCGSNGQTYSNTCFLQMAACTAAANDPDAKPILLWHPGGCNANGSEMELPLFS</sequence>
<dbReference type="InterPro" id="IPR036058">
    <property type="entry name" value="Kazal_dom_sf"/>
</dbReference>
<dbReference type="Gene3D" id="3.30.60.30">
    <property type="match status" value="5"/>
</dbReference>
<dbReference type="PANTHER" id="PTHR10913:SF45">
    <property type="entry name" value="FOLLISTATIN, ISOFORM A-RELATED"/>
    <property type="match status" value="1"/>
</dbReference>
<evidence type="ECO:0000259" key="5">
    <source>
        <dbReference type="PROSITE" id="PS51465"/>
    </source>
</evidence>
<dbReference type="SMART" id="SM00280">
    <property type="entry name" value="KAZAL"/>
    <property type="match status" value="5"/>
</dbReference>
<keyword evidence="2" id="KW-0722">Serine protease inhibitor</keyword>
<dbReference type="OrthoDB" id="126772at2759"/>
<dbReference type="Proteomes" id="UP000515135">
    <property type="component" value="Unplaced"/>
</dbReference>
<dbReference type="PROSITE" id="PS51465">
    <property type="entry name" value="KAZAL_2"/>
    <property type="match status" value="5"/>
</dbReference>
<accession>A0A6P4Z6A6</accession>
<dbReference type="InterPro" id="IPR002350">
    <property type="entry name" value="Kazal_dom"/>
</dbReference>
<dbReference type="AlphaFoldDB" id="A0A6P4Z6A6"/>
<reference evidence="7" key="1">
    <citation type="submission" date="2025-08" db="UniProtKB">
        <authorList>
            <consortium name="RefSeq"/>
        </authorList>
    </citation>
    <scope>IDENTIFICATION</scope>
    <source>
        <tissue evidence="7">Gonad</tissue>
    </source>
</reference>
<feature type="signal peptide" evidence="4">
    <location>
        <begin position="1"/>
        <end position="18"/>
    </location>
</feature>
<evidence type="ECO:0000256" key="4">
    <source>
        <dbReference type="SAM" id="SignalP"/>
    </source>
</evidence>
<feature type="domain" description="Kazal-like" evidence="5">
    <location>
        <begin position="304"/>
        <end position="365"/>
    </location>
</feature>